<dbReference type="SUPFAM" id="SSF52540">
    <property type="entry name" value="P-loop containing nucleoside triphosphate hydrolases"/>
    <property type="match status" value="2"/>
</dbReference>
<proteinExistence type="predicted"/>
<dbReference type="PROSITE" id="PS50936">
    <property type="entry name" value="ENGC_GTPASE"/>
    <property type="match status" value="1"/>
</dbReference>
<dbReference type="InterPro" id="IPR010914">
    <property type="entry name" value="RsgA_GTPase_dom"/>
</dbReference>
<dbReference type="SUPFAM" id="SSF50249">
    <property type="entry name" value="Nucleic acid-binding proteins"/>
    <property type="match status" value="1"/>
</dbReference>
<protein>
    <recommendedName>
        <fullName evidence="8">Ribosome biogenesis GTPase RsgA</fullName>
    </recommendedName>
</protein>
<dbReference type="InterPro" id="IPR030378">
    <property type="entry name" value="G_CP_dom"/>
</dbReference>
<dbReference type="Gene3D" id="1.10.40.50">
    <property type="entry name" value="Probable gtpase engc, domain 3"/>
    <property type="match status" value="1"/>
</dbReference>
<dbReference type="NCBIfam" id="TIGR00157">
    <property type="entry name" value="ribosome small subunit-dependent GTPase A"/>
    <property type="match status" value="1"/>
</dbReference>
<feature type="compositionally biased region" description="Low complexity" evidence="3">
    <location>
        <begin position="312"/>
        <end position="321"/>
    </location>
</feature>
<feature type="region of interest" description="Disordered" evidence="3">
    <location>
        <begin position="532"/>
        <end position="578"/>
    </location>
</feature>
<evidence type="ECO:0000256" key="2">
    <source>
        <dbReference type="ARBA" id="ARBA00023134"/>
    </source>
</evidence>
<dbReference type="InterPro" id="IPR027417">
    <property type="entry name" value="P-loop_NTPase"/>
</dbReference>
<dbReference type="CDD" id="cd01854">
    <property type="entry name" value="YjeQ_EngC"/>
    <property type="match status" value="1"/>
</dbReference>
<sequence length="578" mass="59375">MHIALPSPSSPPSPSSTPSASTSPASPSASGEADQASPGPSSSGTDRLDSDAKPNLDLGPDLDPGSGQALAPPRQLLCSVRGLLRKLRQDVVVGDVVRLSSIDWAQGRGVVAEVLPRSSRLTDPAVANVDHVMLVFALANPPFEEIQVSRFLVAAEAAGLPFSLLLNKADLVPPEELQRRLGQCRAWGYEPIVLSCETGRGVEQVAEALQGRVSVVAGPSGAGKSSLINALRLGRHRPDLPPPPPEPELDSPSPAASDCDEDAGNLDLDSDSAATGSGSGSDRVAAAPSDPLELRLPPPGLRRRRRGGGGDPSAASSAGASTDGGGGSSGRATDADGSADPDTEADAEAGPGSGPGSEAEAEGEAAEWLAVGALSRIGRGMHTTTAVRLLRLAGGGWLADTPGFGQPTLDDLPSTSLAACFPALPSTSLAACFPEFVALTSASACLTRTLASPPPFPPRPPSLPSTSLAACFPEFMALTSASACRFADCLHVAEPGCAVSGQGVERYSHYLRLLQEIKTREASDLKAVQRAKAEREGYAKAKSVRGGGERLEARLDSKKHRRTSRAANKAAGRRGEDL</sequence>
<evidence type="ECO:0000256" key="1">
    <source>
        <dbReference type="ARBA" id="ARBA00022741"/>
    </source>
</evidence>
<dbReference type="GO" id="GO:0003924">
    <property type="term" value="F:GTPase activity"/>
    <property type="evidence" value="ECO:0007669"/>
    <property type="project" value="InterPro"/>
</dbReference>
<evidence type="ECO:0000259" key="4">
    <source>
        <dbReference type="PROSITE" id="PS50936"/>
    </source>
</evidence>
<feature type="compositionally biased region" description="Basic and acidic residues" evidence="3">
    <location>
        <begin position="547"/>
        <end position="556"/>
    </location>
</feature>
<evidence type="ECO:0000313" key="7">
    <source>
        <dbReference type="Proteomes" id="UP000612055"/>
    </source>
</evidence>
<gene>
    <name evidence="6" type="ORF">HYH03_001078</name>
</gene>
<evidence type="ECO:0000256" key="3">
    <source>
        <dbReference type="SAM" id="MobiDB-lite"/>
    </source>
</evidence>
<evidence type="ECO:0000313" key="6">
    <source>
        <dbReference type="EMBL" id="KAG2501275.1"/>
    </source>
</evidence>
<accession>A0A835YMM5</accession>
<evidence type="ECO:0008006" key="8">
    <source>
        <dbReference type="Google" id="ProtNLM"/>
    </source>
</evidence>
<reference evidence="6" key="1">
    <citation type="journal article" date="2020" name="bioRxiv">
        <title>Comparative genomics of Chlamydomonas.</title>
        <authorList>
            <person name="Craig R.J."/>
            <person name="Hasan A.R."/>
            <person name="Ness R.W."/>
            <person name="Keightley P.D."/>
        </authorList>
    </citation>
    <scope>NUCLEOTIDE SEQUENCE</scope>
    <source>
        <strain evidence="6">CCAP 11/70</strain>
    </source>
</reference>
<dbReference type="PANTHER" id="PTHR32120:SF11">
    <property type="entry name" value="SMALL RIBOSOMAL SUBUNIT BIOGENESIS GTPASE RSGA 1, MITOCHONDRIAL-RELATED"/>
    <property type="match status" value="1"/>
</dbReference>
<dbReference type="InterPro" id="IPR004881">
    <property type="entry name" value="Ribosome_biogen_GTPase_RsgA"/>
</dbReference>
<evidence type="ECO:0000259" key="5">
    <source>
        <dbReference type="PROSITE" id="PS51721"/>
    </source>
</evidence>
<feature type="compositionally biased region" description="Low complexity" evidence="3">
    <location>
        <begin position="271"/>
        <end position="282"/>
    </location>
</feature>
<dbReference type="Gene3D" id="2.40.50.140">
    <property type="entry name" value="Nucleic acid-binding proteins"/>
    <property type="match status" value="1"/>
</dbReference>
<dbReference type="PROSITE" id="PS51721">
    <property type="entry name" value="G_CP"/>
    <property type="match status" value="1"/>
</dbReference>
<feature type="region of interest" description="Disordered" evidence="3">
    <location>
        <begin position="1"/>
        <end position="71"/>
    </location>
</feature>
<organism evidence="6 7">
    <name type="scientific">Edaphochlamys debaryana</name>
    <dbReference type="NCBI Taxonomy" id="47281"/>
    <lineage>
        <taxon>Eukaryota</taxon>
        <taxon>Viridiplantae</taxon>
        <taxon>Chlorophyta</taxon>
        <taxon>core chlorophytes</taxon>
        <taxon>Chlorophyceae</taxon>
        <taxon>CS clade</taxon>
        <taxon>Chlamydomonadales</taxon>
        <taxon>Chlamydomonadales incertae sedis</taxon>
        <taxon>Edaphochlamys</taxon>
    </lineage>
</organism>
<dbReference type="OrthoDB" id="442158at2759"/>
<name>A0A835YMM5_9CHLO</name>
<feature type="compositionally biased region" description="Low complexity" evidence="3">
    <location>
        <begin position="16"/>
        <end position="30"/>
    </location>
</feature>
<feature type="compositionally biased region" description="Acidic residues" evidence="3">
    <location>
        <begin position="258"/>
        <end position="270"/>
    </location>
</feature>
<feature type="domain" description="EngC GTPase" evidence="4">
    <location>
        <begin position="127"/>
        <end position="274"/>
    </location>
</feature>
<dbReference type="Gene3D" id="3.40.50.300">
    <property type="entry name" value="P-loop containing nucleotide triphosphate hydrolases"/>
    <property type="match status" value="1"/>
</dbReference>
<dbReference type="InterPro" id="IPR012340">
    <property type="entry name" value="NA-bd_OB-fold"/>
</dbReference>
<dbReference type="EMBL" id="JAEHOE010000002">
    <property type="protein sequence ID" value="KAG2501275.1"/>
    <property type="molecule type" value="Genomic_DNA"/>
</dbReference>
<feature type="region of interest" description="Disordered" evidence="3">
    <location>
        <begin position="234"/>
        <end position="364"/>
    </location>
</feature>
<keyword evidence="1" id="KW-0547">Nucleotide-binding</keyword>
<keyword evidence="2" id="KW-0342">GTP-binding</keyword>
<feature type="domain" description="CP-type G" evidence="5">
    <location>
        <begin position="118"/>
        <end position="407"/>
    </location>
</feature>
<dbReference type="Pfam" id="PF03193">
    <property type="entry name" value="RsgA_GTPase"/>
    <property type="match status" value="2"/>
</dbReference>
<feature type="compositionally biased region" description="Acidic residues" evidence="3">
    <location>
        <begin position="337"/>
        <end position="347"/>
    </location>
</feature>
<comment type="caution">
    <text evidence="6">The sequence shown here is derived from an EMBL/GenBank/DDBJ whole genome shotgun (WGS) entry which is preliminary data.</text>
</comment>
<dbReference type="GO" id="GO:0005525">
    <property type="term" value="F:GTP binding"/>
    <property type="evidence" value="ECO:0007669"/>
    <property type="project" value="UniProtKB-KW"/>
</dbReference>
<dbReference type="PANTHER" id="PTHR32120">
    <property type="entry name" value="SMALL RIBOSOMAL SUBUNIT BIOGENESIS GTPASE RSGA"/>
    <property type="match status" value="1"/>
</dbReference>
<dbReference type="Proteomes" id="UP000612055">
    <property type="component" value="Unassembled WGS sequence"/>
</dbReference>
<keyword evidence="7" id="KW-1185">Reference proteome</keyword>
<dbReference type="AlphaFoldDB" id="A0A835YMM5"/>